<evidence type="ECO:0000313" key="1">
    <source>
        <dbReference type="EMBL" id="MCP2350581.1"/>
    </source>
</evidence>
<dbReference type="Proteomes" id="UP001320766">
    <property type="component" value="Unassembled WGS sequence"/>
</dbReference>
<protein>
    <recommendedName>
        <fullName evidence="3">HEAT repeat domain-containing protein</fullName>
    </recommendedName>
</protein>
<comment type="caution">
    <text evidence="1">The sequence shown here is derived from an EMBL/GenBank/DDBJ whole genome shotgun (WGS) entry which is preliminary data.</text>
</comment>
<reference evidence="1 2" key="1">
    <citation type="submission" date="2022-06" db="EMBL/GenBank/DDBJ databases">
        <title>Sequencing the genomes of 1000 actinobacteria strains.</title>
        <authorList>
            <person name="Klenk H.-P."/>
        </authorList>
    </citation>
    <scope>NUCLEOTIDE SEQUENCE [LARGE SCALE GENOMIC DNA]</scope>
    <source>
        <strain evidence="1 2">DSM 44170</strain>
    </source>
</reference>
<evidence type="ECO:0000313" key="2">
    <source>
        <dbReference type="Proteomes" id="UP001320766"/>
    </source>
</evidence>
<accession>A0ABT1K991</accession>
<name>A0ABT1K991_9ACTN</name>
<dbReference type="EMBL" id="JAMZEC010000001">
    <property type="protein sequence ID" value="MCP2350581.1"/>
    <property type="molecule type" value="Genomic_DNA"/>
</dbReference>
<evidence type="ECO:0008006" key="3">
    <source>
        <dbReference type="Google" id="ProtNLM"/>
    </source>
</evidence>
<dbReference type="RefSeq" id="WP_253776077.1">
    <property type="nucleotide sequence ID" value="NZ_BAAAVE010000017.1"/>
</dbReference>
<organism evidence="1 2">
    <name type="scientific">Nonomuraea roseoviolacea subsp. carminata</name>
    <dbReference type="NCBI Taxonomy" id="160689"/>
    <lineage>
        <taxon>Bacteria</taxon>
        <taxon>Bacillati</taxon>
        <taxon>Actinomycetota</taxon>
        <taxon>Actinomycetes</taxon>
        <taxon>Streptosporangiales</taxon>
        <taxon>Streptosporangiaceae</taxon>
        <taxon>Nonomuraea</taxon>
    </lineage>
</organism>
<proteinExistence type="predicted"/>
<gene>
    <name evidence="1" type="ORF">HD595_006703</name>
</gene>
<sequence>MTTSTDTTLSAAQLIATWKQQESNARQQLRAKVPGRTWRDCARTMLLLGGWWNGIRILQALLAEDPEVADLVAAHLAAVAPEELSPALAGLGRRDTPEDIHRWFTSRFGEPQWTRTSPTTSPA</sequence>
<keyword evidence="2" id="KW-1185">Reference proteome</keyword>